<protein>
    <submittedName>
        <fullName evidence="1">Uncharacterized protein</fullName>
    </submittedName>
</protein>
<dbReference type="EMBL" id="MK500520">
    <property type="protein sequence ID" value="QBK91287.1"/>
    <property type="molecule type" value="Genomic_DNA"/>
</dbReference>
<dbReference type="Gene3D" id="3.90.1600.10">
    <property type="entry name" value="Palm domain of DNA polymerase"/>
    <property type="match status" value="1"/>
</dbReference>
<name>A0A481Z689_9VIRU</name>
<dbReference type="InterPro" id="IPR043502">
    <property type="entry name" value="DNA/RNA_pol_sf"/>
</dbReference>
<sequence>MFGMFRGGTLGDETIISPEGRAELDNSSKLKPIKEILDLKEYLDKEDGSEFVYGDTNSIMIKVSSTEEMEKLNKFLETRNNGLELVNEKSRQLGSLVKKKIYLP</sequence>
<dbReference type="InterPro" id="IPR023211">
    <property type="entry name" value="DNA_pol_palm_dom_sf"/>
</dbReference>
<evidence type="ECO:0000313" key="1">
    <source>
        <dbReference type="EMBL" id="QBK91287.1"/>
    </source>
</evidence>
<accession>A0A481Z689</accession>
<organism evidence="1">
    <name type="scientific">Pithovirus LCPAC202</name>
    <dbReference type="NCBI Taxonomy" id="2506592"/>
    <lineage>
        <taxon>Viruses</taxon>
        <taxon>Pithoviruses</taxon>
    </lineage>
</organism>
<proteinExistence type="predicted"/>
<gene>
    <name evidence="1" type="ORF">LCPAC202_02610</name>
</gene>
<reference evidence="1" key="1">
    <citation type="journal article" date="2019" name="MBio">
        <title>Virus Genomes from Deep Sea Sediments Expand the Ocean Megavirome and Support Independent Origins of Viral Gigantism.</title>
        <authorList>
            <person name="Backstrom D."/>
            <person name="Yutin N."/>
            <person name="Jorgensen S.L."/>
            <person name="Dharamshi J."/>
            <person name="Homa F."/>
            <person name="Zaremba-Niedwiedzka K."/>
            <person name="Spang A."/>
            <person name="Wolf Y.I."/>
            <person name="Koonin E.V."/>
            <person name="Ettema T.J."/>
        </authorList>
    </citation>
    <scope>NUCLEOTIDE SEQUENCE</scope>
</reference>
<dbReference type="SUPFAM" id="SSF56672">
    <property type="entry name" value="DNA/RNA polymerases"/>
    <property type="match status" value="1"/>
</dbReference>